<organism evidence="1">
    <name type="scientific">hydrothermal vent metagenome</name>
    <dbReference type="NCBI Taxonomy" id="652676"/>
    <lineage>
        <taxon>unclassified sequences</taxon>
        <taxon>metagenomes</taxon>
        <taxon>ecological metagenomes</taxon>
    </lineage>
</organism>
<evidence type="ECO:0000313" key="1">
    <source>
        <dbReference type="EMBL" id="VAX41762.1"/>
    </source>
</evidence>
<sequence>MPKLIPLFFLMMFILLFRVTDAFACPFCPAPMPTLSERYARADVVLLVQWIGKKERTKKEAGQITFELLQVAKQKKEKQAFQKREQITIKQQHDAKKGTLFLLMGHHEKKLIWSDAQEITETAFYYIQQAPSPEVATKKRLHFFLKFLEYHDSVIADDAYTEIANASYQEIVAITEKLSRKKLRKWLTDKETLSPRFGLYGMLLGLCGTKEDIPLLEKIITQPVDDELRLGMDGVMGGYLLLTGAKGLTFIEKEKFYNKKCPASETYSAMQALRFMWTYGNGHISKDRLRKSMRNLVSQPQYADLAIADLARWKDWTFQEKLMKLYDKNDYKDPTLAAAIRLSIVRYLLASTIDYDKQSTKPLPQHVIQCRNHIKTLRKKDPKTVKRAERFFSPE</sequence>
<protein>
    <submittedName>
        <fullName evidence="1">Uncharacterized protein</fullName>
    </submittedName>
</protein>
<reference evidence="1" key="1">
    <citation type="submission" date="2018-06" db="EMBL/GenBank/DDBJ databases">
        <authorList>
            <person name="Zhirakovskaya E."/>
        </authorList>
    </citation>
    <scope>NUCLEOTIDE SEQUENCE</scope>
</reference>
<name>A0A3B1DLZ4_9ZZZZ</name>
<dbReference type="AlphaFoldDB" id="A0A3B1DLZ4"/>
<proteinExistence type="predicted"/>
<accession>A0A3B1DLZ4</accession>
<gene>
    <name evidence="1" type="ORF">MNBD_PLANCTO02-2257</name>
</gene>
<dbReference type="EMBL" id="UOGL01000584">
    <property type="protein sequence ID" value="VAX41762.1"/>
    <property type="molecule type" value="Genomic_DNA"/>
</dbReference>